<dbReference type="Proteomes" id="UP001367676">
    <property type="component" value="Unassembled WGS sequence"/>
</dbReference>
<keyword evidence="1" id="KW-0812">Transmembrane</keyword>
<comment type="caution">
    <text evidence="2">The sequence shown here is derived from an EMBL/GenBank/DDBJ whole genome shotgun (WGS) entry which is preliminary data.</text>
</comment>
<dbReference type="EMBL" id="JBBCAQ010000036">
    <property type="protein sequence ID" value="KAK7576537.1"/>
    <property type="molecule type" value="Genomic_DNA"/>
</dbReference>
<name>A0AAN9TL18_9HEMI</name>
<accession>A0AAN9TL18</accession>
<dbReference type="AlphaFoldDB" id="A0AAN9TL18"/>
<proteinExistence type="predicted"/>
<evidence type="ECO:0000313" key="2">
    <source>
        <dbReference type="EMBL" id="KAK7576537.1"/>
    </source>
</evidence>
<sequence>MSRRTRRHIIGSTFVHIITVLAGSLWYYSNYRRTVNYTESVALAGPDHYDFVDPNEIPDERPKFKIETDYASK</sequence>
<protein>
    <submittedName>
        <fullName evidence="2">Uncharacterized protein</fullName>
    </submittedName>
</protein>
<keyword evidence="1" id="KW-0472">Membrane</keyword>
<keyword evidence="3" id="KW-1185">Reference proteome</keyword>
<feature type="transmembrane region" description="Helical" evidence="1">
    <location>
        <begin position="9"/>
        <end position="28"/>
    </location>
</feature>
<gene>
    <name evidence="2" type="ORF">V9T40_012823</name>
</gene>
<reference evidence="2 3" key="1">
    <citation type="submission" date="2024-03" db="EMBL/GenBank/DDBJ databases">
        <title>Adaptation during the transition from Ophiocordyceps entomopathogen to insect associate is accompanied by gene loss and intensified selection.</title>
        <authorList>
            <person name="Ward C.M."/>
            <person name="Onetto C.A."/>
            <person name="Borneman A.R."/>
        </authorList>
    </citation>
    <scope>NUCLEOTIDE SEQUENCE [LARGE SCALE GENOMIC DNA]</scope>
    <source>
        <strain evidence="2">AWRI1</strain>
        <tissue evidence="2">Single Adult Female</tissue>
    </source>
</reference>
<evidence type="ECO:0000313" key="3">
    <source>
        <dbReference type="Proteomes" id="UP001367676"/>
    </source>
</evidence>
<keyword evidence="1" id="KW-1133">Transmembrane helix</keyword>
<organism evidence="2 3">
    <name type="scientific">Parthenolecanium corni</name>
    <dbReference type="NCBI Taxonomy" id="536013"/>
    <lineage>
        <taxon>Eukaryota</taxon>
        <taxon>Metazoa</taxon>
        <taxon>Ecdysozoa</taxon>
        <taxon>Arthropoda</taxon>
        <taxon>Hexapoda</taxon>
        <taxon>Insecta</taxon>
        <taxon>Pterygota</taxon>
        <taxon>Neoptera</taxon>
        <taxon>Paraneoptera</taxon>
        <taxon>Hemiptera</taxon>
        <taxon>Sternorrhyncha</taxon>
        <taxon>Coccoidea</taxon>
        <taxon>Coccidae</taxon>
        <taxon>Parthenolecanium</taxon>
    </lineage>
</organism>
<evidence type="ECO:0000256" key="1">
    <source>
        <dbReference type="SAM" id="Phobius"/>
    </source>
</evidence>